<reference evidence="2 3" key="1">
    <citation type="submission" date="2020-09" db="EMBL/GenBank/DDBJ databases">
        <title>Brevundimonas sp. LVF1 isolated from an oligotrophic pond in Goettingen, Germany.</title>
        <authorList>
            <person name="Friedrich I."/>
            <person name="Klassen A."/>
            <person name="Neubauer H."/>
            <person name="Schneider D."/>
            <person name="Hertel R."/>
            <person name="Daniel R."/>
        </authorList>
    </citation>
    <scope>NUCLEOTIDE SEQUENCE [LARGE SCALE GENOMIC DNA]</scope>
    <source>
        <strain evidence="2 3">LVF1</strain>
    </source>
</reference>
<keyword evidence="1" id="KW-1133">Transmembrane helix</keyword>
<sequence length="168" mass="18430">MTAPNRKLIYGLEPTIAVVALVVASIDAVIIPLSLFSPLLPSALLRMIAIASGSVASFVFLRMLFSPQIHYAIDRANDAMSEGQWLRSKPKKLTDQEWGLTGAKMGKGYLIPLRLVLMVEYLAVVFLAREQWTSLLAFSGAALPIMLTLSQLTAHFPRPTELPPLTHC</sequence>
<evidence type="ECO:0000256" key="1">
    <source>
        <dbReference type="SAM" id="Phobius"/>
    </source>
</evidence>
<keyword evidence="1" id="KW-0812">Transmembrane</keyword>
<feature type="transmembrane region" description="Helical" evidence="1">
    <location>
        <begin position="135"/>
        <end position="154"/>
    </location>
</feature>
<feature type="transmembrane region" description="Helical" evidence="1">
    <location>
        <begin position="43"/>
        <end position="65"/>
    </location>
</feature>
<protein>
    <submittedName>
        <fullName evidence="2">Uncharacterized protein</fullName>
    </submittedName>
</protein>
<feature type="transmembrane region" description="Helical" evidence="1">
    <location>
        <begin position="15"/>
        <end position="36"/>
    </location>
</feature>
<dbReference type="RefSeq" id="WP_207826648.1">
    <property type="nucleotide sequence ID" value="NZ_CP062006.1"/>
</dbReference>
<keyword evidence="3" id="KW-1185">Reference proteome</keyword>
<dbReference type="EMBL" id="CP062006">
    <property type="protein sequence ID" value="QTC89010.1"/>
    <property type="molecule type" value="Genomic_DNA"/>
</dbReference>
<organism evidence="2 3">
    <name type="scientific">Brevundimonas pondensis</name>
    <dbReference type="NCBI Taxonomy" id="2774189"/>
    <lineage>
        <taxon>Bacteria</taxon>
        <taxon>Pseudomonadati</taxon>
        <taxon>Pseudomonadota</taxon>
        <taxon>Alphaproteobacteria</taxon>
        <taxon>Caulobacterales</taxon>
        <taxon>Caulobacteraceae</taxon>
        <taxon>Brevundimonas</taxon>
    </lineage>
</organism>
<evidence type="ECO:0000313" key="2">
    <source>
        <dbReference type="EMBL" id="QTC89010.1"/>
    </source>
</evidence>
<name>A0ABX7SRS8_9CAUL</name>
<feature type="transmembrane region" description="Helical" evidence="1">
    <location>
        <begin position="109"/>
        <end position="128"/>
    </location>
</feature>
<evidence type="ECO:0000313" key="3">
    <source>
        <dbReference type="Proteomes" id="UP000663942"/>
    </source>
</evidence>
<accession>A0ABX7SRS8</accession>
<dbReference type="Proteomes" id="UP000663942">
    <property type="component" value="Chromosome"/>
</dbReference>
<gene>
    <name evidence="2" type="ORF">IFE19_06680</name>
</gene>
<proteinExistence type="predicted"/>
<keyword evidence="1" id="KW-0472">Membrane</keyword>